<gene>
    <name evidence="2" type="ORF">O6B32_01335</name>
</gene>
<evidence type="ECO:0000313" key="2">
    <source>
        <dbReference type="EMBL" id="MCZ6159134.1"/>
    </source>
</evidence>
<name>A0A9Q4KK85_9BACT</name>
<evidence type="ECO:0000259" key="1">
    <source>
        <dbReference type="Pfam" id="PF13274"/>
    </source>
</evidence>
<sequence>MKAQDLAIYIINRAIEFGNPVSNLKLQKILYFVNLLYLKKNKRFLISDIRENPFEAWQFGPVIENVYYKFSHYGGLSINLLQPEPQYSMDENNKKTLDENIYKLIHIEPWTLVEWSHIKDGAWDKTYNKGLGNHQIIDEELIKQDAGL</sequence>
<dbReference type="EMBL" id="JAPXGO010000001">
    <property type="protein sequence ID" value="MCZ6159134.1"/>
    <property type="molecule type" value="Genomic_DNA"/>
</dbReference>
<dbReference type="Proteomes" id="UP001075225">
    <property type="component" value="Unassembled WGS sequence"/>
</dbReference>
<organism evidence="2 3">
    <name type="scientific">Campylobacter ureolyticus</name>
    <dbReference type="NCBI Taxonomy" id="827"/>
    <lineage>
        <taxon>Bacteria</taxon>
        <taxon>Pseudomonadati</taxon>
        <taxon>Campylobacterota</taxon>
        <taxon>Epsilonproteobacteria</taxon>
        <taxon>Campylobacterales</taxon>
        <taxon>Campylobacteraceae</taxon>
        <taxon>Campylobacter</taxon>
    </lineage>
</organism>
<reference evidence="2" key="1">
    <citation type="submission" date="2022-12" db="EMBL/GenBank/DDBJ databases">
        <title>Species Delineation and Comparative Genomics within the Campylobacter ureolyticus Complex.</title>
        <authorList>
            <person name="Maki J."/>
            <person name="Howard M."/>
            <person name="Connelly S."/>
            <person name="Hardy D.J."/>
            <person name="Cameron A."/>
        </authorList>
    </citation>
    <scope>NUCLEOTIDE SEQUENCE</scope>
    <source>
        <strain evidence="2">URMC_787</strain>
    </source>
</reference>
<dbReference type="AlphaFoldDB" id="A0A9Q4KK85"/>
<feature type="domain" description="Antitoxin SocA-like Panacea" evidence="1">
    <location>
        <begin position="26"/>
        <end position="123"/>
    </location>
</feature>
<proteinExistence type="predicted"/>
<comment type="caution">
    <text evidence="2">The sequence shown here is derived from an EMBL/GenBank/DDBJ whole genome shotgun (WGS) entry which is preliminary data.</text>
</comment>
<evidence type="ECO:0000313" key="3">
    <source>
        <dbReference type="Proteomes" id="UP001075225"/>
    </source>
</evidence>
<protein>
    <submittedName>
        <fullName evidence="2">DUF4065 domain-containing protein</fullName>
    </submittedName>
</protein>
<dbReference type="Pfam" id="PF13274">
    <property type="entry name" value="SocA_Panacea"/>
    <property type="match status" value="1"/>
</dbReference>
<dbReference type="RefSeq" id="WP_269484258.1">
    <property type="nucleotide sequence ID" value="NZ_JAPXGO010000001.1"/>
</dbReference>
<dbReference type="InterPro" id="IPR025272">
    <property type="entry name" value="SocA_Panacea"/>
</dbReference>
<accession>A0A9Q4KK85</accession>